<evidence type="ECO:0000313" key="2">
    <source>
        <dbReference type="EMBL" id="KIG19640.1"/>
    </source>
</evidence>
<organism evidence="2 3">
    <name type="scientific">Enhygromyxa salina</name>
    <dbReference type="NCBI Taxonomy" id="215803"/>
    <lineage>
        <taxon>Bacteria</taxon>
        <taxon>Pseudomonadati</taxon>
        <taxon>Myxococcota</taxon>
        <taxon>Polyangia</taxon>
        <taxon>Nannocystales</taxon>
        <taxon>Nannocystaceae</taxon>
        <taxon>Enhygromyxa</taxon>
    </lineage>
</organism>
<dbReference type="RefSeq" id="WP_052545989.1">
    <property type="nucleotide sequence ID" value="NZ_JMCC02000001.1"/>
</dbReference>
<feature type="domain" description="Restriction endonuclease type IV Mrr" evidence="1">
    <location>
        <begin position="243"/>
        <end position="362"/>
    </location>
</feature>
<dbReference type="GO" id="GO:0003677">
    <property type="term" value="F:DNA binding"/>
    <property type="evidence" value="ECO:0007669"/>
    <property type="project" value="InterPro"/>
</dbReference>
<protein>
    <recommendedName>
        <fullName evidence="1">Restriction endonuclease type IV Mrr domain-containing protein</fullName>
    </recommendedName>
</protein>
<evidence type="ECO:0000313" key="3">
    <source>
        <dbReference type="Proteomes" id="UP000031599"/>
    </source>
</evidence>
<dbReference type="InterPro" id="IPR052906">
    <property type="entry name" value="Type_IV_Methyl-Rstrct_Enzyme"/>
</dbReference>
<dbReference type="Pfam" id="PF04471">
    <property type="entry name" value="Mrr_cat"/>
    <property type="match status" value="1"/>
</dbReference>
<name>A0A0C2DDX2_9BACT</name>
<reference evidence="2 3" key="1">
    <citation type="submission" date="2014-12" db="EMBL/GenBank/DDBJ databases">
        <title>Genome assembly of Enhygromyxa salina DSM 15201.</title>
        <authorList>
            <person name="Sharma G."/>
            <person name="Subramanian S."/>
        </authorList>
    </citation>
    <scope>NUCLEOTIDE SEQUENCE [LARGE SCALE GENOMIC DNA]</scope>
    <source>
        <strain evidence="2 3">DSM 15201</strain>
    </source>
</reference>
<dbReference type="InterPro" id="IPR011989">
    <property type="entry name" value="ARM-like"/>
</dbReference>
<gene>
    <name evidence="2" type="ORF">DB30_00149</name>
</gene>
<dbReference type="GO" id="GO:0009307">
    <property type="term" value="P:DNA restriction-modification system"/>
    <property type="evidence" value="ECO:0007669"/>
    <property type="project" value="InterPro"/>
</dbReference>
<dbReference type="InterPro" id="IPR007560">
    <property type="entry name" value="Restrct_endonuc_IV_Mrr"/>
</dbReference>
<dbReference type="SUPFAM" id="SSF52980">
    <property type="entry name" value="Restriction endonuclease-like"/>
    <property type="match status" value="1"/>
</dbReference>
<dbReference type="AlphaFoldDB" id="A0A0C2DDX2"/>
<dbReference type="EMBL" id="JMCC02000001">
    <property type="protein sequence ID" value="KIG19640.1"/>
    <property type="molecule type" value="Genomic_DNA"/>
</dbReference>
<proteinExistence type="predicted"/>
<dbReference type="PANTHER" id="PTHR30015:SF7">
    <property type="entry name" value="TYPE IV METHYL-DIRECTED RESTRICTION ENZYME ECOKMRR"/>
    <property type="match status" value="1"/>
</dbReference>
<dbReference type="Gene3D" id="3.40.1350.10">
    <property type="match status" value="1"/>
</dbReference>
<accession>A0A0C2DDX2</accession>
<dbReference type="Gene3D" id="1.25.10.10">
    <property type="entry name" value="Leucine-rich Repeat Variant"/>
    <property type="match status" value="1"/>
</dbReference>
<comment type="caution">
    <text evidence="2">The sequence shown here is derived from an EMBL/GenBank/DDBJ whole genome shotgun (WGS) entry which is preliminary data.</text>
</comment>
<evidence type="ECO:0000259" key="1">
    <source>
        <dbReference type="Pfam" id="PF04471"/>
    </source>
</evidence>
<dbReference type="InterPro" id="IPR011856">
    <property type="entry name" value="tRNA_endonuc-like_dom_sf"/>
</dbReference>
<dbReference type="SUPFAM" id="SSF48371">
    <property type="entry name" value="ARM repeat"/>
    <property type="match status" value="1"/>
</dbReference>
<dbReference type="Proteomes" id="UP000031599">
    <property type="component" value="Unassembled WGS sequence"/>
</dbReference>
<dbReference type="GO" id="GO:0015666">
    <property type="term" value="F:restriction endodeoxyribonuclease activity"/>
    <property type="evidence" value="ECO:0007669"/>
    <property type="project" value="TreeGrafter"/>
</dbReference>
<dbReference type="InterPro" id="IPR016024">
    <property type="entry name" value="ARM-type_fold"/>
</dbReference>
<dbReference type="PANTHER" id="PTHR30015">
    <property type="entry name" value="MRR RESTRICTION SYSTEM PROTEIN"/>
    <property type="match status" value="1"/>
</dbReference>
<sequence length="378" mass="42218">MTAPHIDAQINSLLESLAKSDLLERQIYLSEIASLGHEAIPAILDAADYAIAEIALREVITGLNDEGRERACTYLVRALRRDRDARVRLLALTMLGDRLHDLTGFIDKTVEISVDGSESSELRTRALRTLRAATLEREHVRDLAQLLDVGILGSDCPAQFREAAFACLETHAAQLAVGATMKQLDKFLIHPAPDVRVCALNLLGEIGDIDAIERMCMMPNTQAEIEQIQAAMGNILKRPTNLLSLRWEHFEHFVGHLLRKMGHMDVEVTRSVRDNGFDVVSYKQRDNLKGPVRERWVVQCKRWATNDVDLNDVEAMVQCSREQDAKHALLVTTSGFTKRALEYEGQHGAAIELVSGVELLAILDTHFGPGRYAIQVRD</sequence>
<dbReference type="InterPro" id="IPR011335">
    <property type="entry name" value="Restrct_endonuc-II-like"/>
</dbReference>